<reference evidence="2" key="1">
    <citation type="submission" date="2020-11" db="EMBL/GenBank/DDBJ databases">
        <authorList>
            <person name="Tran Van P."/>
        </authorList>
    </citation>
    <scope>NUCLEOTIDE SEQUENCE</scope>
</reference>
<proteinExistence type="predicted"/>
<name>A0A7R9B7G1_TIMSH</name>
<organism evidence="2">
    <name type="scientific">Timema shepardi</name>
    <name type="common">Walking stick</name>
    <dbReference type="NCBI Taxonomy" id="629360"/>
    <lineage>
        <taxon>Eukaryota</taxon>
        <taxon>Metazoa</taxon>
        <taxon>Ecdysozoa</taxon>
        <taxon>Arthropoda</taxon>
        <taxon>Hexapoda</taxon>
        <taxon>Insecta</taxon>
        <taxon>Pterygota</taxon>
        <taxon>Neoptera</taxon>
        <taxon>Polyneoptera</taxon>
        <taxon>Phasmatodea</taxon>
        <taxon>Timematodea</taxon>
        <taxon>Timematoidea</taxon>
        <taxon>Timematidae</taxon>
        <taxon>Timema</taxon>
    </lineage>
</organism>
<accession>A0A7R9B7G1</accession>
<sequence>MSIIPGLDEEVECRDSDFFHRQRANLSRVSTATPVPAVPSNANPVPATETFVPIIHPVSFPASVTTATLVSYATSPPIPIQTFPLSHPPVSLPVLEPVPSGSSSQQLQWFPTAEESPASVSLGPSSPAEKLIQPQECFSTPISVGSVQRRRTSNSAHLGEELRLKLEKESEILELRLQNERERNRVAARHEEELHNIAVKNLHAAQSHQDVVNKVLLEKAQLEREPTLRLLQHHPLRQ</sequence>
<evidence type="ECO:0000313" key="2">
    <source>
        <dbReference type="EMBL" id="CAD7266467.1"/>
    </source>
</evidence>
<protein>
    <submittedName>
        <fullName evidence="2">Uncharacterized protein</fullName>
    </submittedName>
</protein>
<dbReference type="AlphaFoldDB" id="A0A7R9B7G1"/>
<feature type="coiled-coil region" evidence="1">
    <location>
        <begin position="163"/>
        <end position="225"/>
    </location>
</feature>
<keyword evidence="1" id="KW-0175">Coiled coil</keyword>
<dbReference type="EMBL" id="OC007025">
    <property type="protein sequence ID" value="CAD7266467.1"/>
    <property type="molecule type" value="Genomic_DNA"/>
</dbReference>
<gene>
    <name evidence="2" type="ORF">TSIB3V08_LOCUS10486</name>
</gene>
<evidence type="ECO:0000256" key="1">
    <source>
        <dbReference type="SAM" id="Coils"/>
    </source>
</evidence>